<keyword evidence="4" id="KW-0804">Transcription</keyword>
<dbReference type="InterPro" id="IPR036388">
    <property type="entry name" value="WH-like_DNA-bd_sf"/>
</dbReference>
<evidence type="ECO:0000313" key="6">
    <source>
        <dbReference type="EMBL" id="MPM88691.1"/>
    </source>
</evidence>
<protein>
    <submittedName>
        <fullName evidence="6">HTH-type transcriptional regulator CysL</fullName>
    </submittedName>
</protein>
<evidence type="ECO:0000256" key="4">
    <source>
        <dbReference type="ARBA" id="ARBA00023163"/>
    </source>
</evidence>
<comment type="similarity">
    <text evidence="1">Belongs to the LysR transcriptional regulatory family.</text>
</comment>
<reference evidence="6" key="1">
    <citation type="submission" date="2019-08" db="EMBL/GenBank/DDBJ databases">
        <authorList>
            <person name="Kucharzyk K."/>
            <person name="Murdoch R.W."/>
            <person name="Higgins S."/>
            <person name="Loffler F."/>
        </authorList>
    </citation>
    <scope>NUCLEOTIDE SEQUENCE</scope>
</reference>
<dbReference type="InterPro" id="IPR000847">
    <property type="entry name" value="LysR_HTH_N"/>
</dbReference>
<proteinExistence type="inferred from homology"/>
<accession>A0A645DHH2</accession>
<dbReference type="SUPFAM" id="SSF46785">
    <property type="entry name" value="Winged helix' DNA-binding domain"/>
    <property type="match status" value="1"/>
</dbReference>
<dbReference type="FunFam" id="1.10.10.10:FF:000001">
    <property type="entry name" value="LysR family transcriptional regulator"/>
    <property type="match status" value="1"/>
</dbReference>
<dbReference type="EMBL" id="VSSQ01036260">
    <property type="protein sequence ID" value="MPM88691.1"/>
    <property type="molecule type" value="Genomic_DNA"/>
</dbReference>
<dbReference type="Gene3D" id="1.10.10.10">
    <property type="entry name" value="Winged helix-like DNA-binding domain superfamily/Winged helix DNA-binding domain"/>
    <property type="match status" value="1"/>
</dbReference>
<evidence type="ECO:0000256" key="1">
    <source>
        <dbReference type="ARBA" id="ARBA00009437"/>
    </source>
</evidence>
<dbReference type="PANTHER" id="PTHR30126">
    <property type="entry name" value="HTH-TYPE TRANSCRIPTIONAL REGULATOR"/>
    <property type="match status" value="1"/>
</dbReference>
<dbReference type="Pfam" id="PF03466">
    <property type="entry name" value="LysR_substrate"/>
    <property type="match status" value="1"/>
</dbReference>
<dbReference type="PANTHER" id="PTHR30126:SF64">
    <property type="entry name" value="HTH-TYPE TRANSCRIPTIONAL REGULATOR CITR"/>
    <property type="match status" value="1"/>
</dbReference>
<sequence length="295" mass="32979">MEFQYLESFYTTVKYKSISKAAAALHLTQPGLSLQLKSLENEMGSQLLVRSNKGVHLTEEGKVVYNYAVTMLSLKGNVKRDLQSLQENSNKLLIGSCRSVGEYALPCSVYLFKKFYTDVEIQIKLMSSHEVIQKLMDHTINLGIVQDLPLPEEITTKTIMTDELVLVGKNAVEGEISLDELKKLPLILREEGSATRQLLQRALAEKGLGVEQLNVIYNLESPGAIKSSISAGDGFSFLPRLILKKDLKEGTLNPIKVQGLNVTFNYNIAYRKNVVLSECEKNFAEFIHSGRRGFC</sequence>
<gene>
    <name evidence="6" type="primary">cysL_34</name>
    <name evidence="6" type="ORF">SDC9_135795</name>
</gene>
<dbReference type="PRINTS" id="PR00039">
    <property type="entry name" value="HTHLYSR"/>
</dbReference>
<name>A0A645DHH2_9ZZZZ</name>
<dbReference type="InterPro" id="IPR005119">
    <property type="entry name" value="LysR_subst-bd"/>
</dbReference>
<comment type="caution">
    <text evidence="6">The sequence shown here is derived from an EMBL/GenBank/DDBJ whole genome shotgun (WGS) entry which is preliminary data.</text>
</comment>
<dbReference type="GO" id="GO:0000976">
    <property type="term" value="F:transcription cis-regulatory region binding"/>
    <property type="evidence" value="ECO:0007669"/>
    <property type="project" value="TreeGrafter"/>
</dbReference>
<keyword evidence="3" id="KW-0238">DNA-binding</keyword>
<evidence type="ECO:0000256" key="2">
    <source>
        <dbReference type="ARBA" id="ARBA00023015"/>
    </source>
</evidence>
<keyword evidence="2" id="KW-0805">Transcription regulation</keyword>
<evidence type="ECO:0000256" key="3">
    <source>
        <dbReference type="ARBA" id="ARBA00023125"/>
    </source>
</evidence>
<dbReference type="Gene3D" id="3.40.190.290">
    <property type="match status" value="1"/>
</dbReference>
<organism evidence="6">
    <name type="scientific">bioreactor metagenome</name>
    <dbReference type="NCBI Taxonomy" id="1076179"/>
    <lineage>
        <taxon>unclassified sequences</taxon>
        <taxon>metagenomes</taxon>
        <taxon>ecological metagenomes</taxon>
    </lineage>
</organism>
<dbReference type="InterPro" id="IPR036390">
    <property type="entry name" value="WH_DNA-bd_sf"/>
</dbReference>
<dbReference type="Pfam" id="PF00126">
    <property type="entry name" value="HTH_1"/>
    <property type="match status" value="1"/>
</dbReference>
<dbReference type="SUPFAM" id="SSF53850">
    <property type="entry name" value="Periplasmic binding protein-like II"/>
    <property type="match status" value="1"/>
</dbReference>
<dbReference type="AlphaFoldDB" id="A0A645DHH2"/>
<feature type="domain" description="HTH lysR-type" evidence="5">
    <location>
        <begin position="1"/>
        <end position="58"/>
    </location>
</feature>
<evidence type="ECO:0000259" key="5">
    <source>
        <dbReference type="PROSITE" id="PS50931"/>
    </source>
</evidence>
<dbReference type="PROSITE" id="PS50931">
    <property type="entry name" value="HTH_LYSR"/>
    <property type="match status" value="1"/>
</dbReference>
<dbReference type="GO" id="GO:0003700">
    <property type="term" value="F:DNA-binding transcription factor activity"/>
    <property type="evidence" value="ECO:0007669"/>
    <property type="project" value="InterPro"/>
</dbReference>